<proteinExistence type="predicted"/>
<dbReference type="InterPro" id="IPR007278">
    <property type="entry name" value="DUF397"/>
</dbReference>
<accession>A0ABV3AU92</accession>
<comment type="caution">
    <text evidence="2">The sequence shown here is derived from an EMBL/GenBank/DDBJ whole genome shotgun (WGS) entry which is preliminary data.</text>
</comment>
<evidence type="ECO:0000313" key="3">
    <source>
        <dbReference type="Proteomes" id="UP001551189"/>
    </source>
</evidence>
<feature type="domain" description="DUF397" evidence="1">
    <location>
        <begin position="7"/>
        <end position="26"/>
    </location>
</feature>
<organism evidence="2 3">
    <name type="scientific">Streptomyces neyagawaensis</name>
    <dbReference type="NCBI Taxonomy" id="42238"/>
    <lineage>
        <taxon>Bacteria</taxon>
        <taxon>Bacillati</taxon>
        <taxon>Actinomycetota</taxon>
        <taxon>Actinomycetes</taxon>
        <taxon>Kitasatosporales</taxon>
        <taxon>Streptomycetaceae</taxon>
        <taxon>Streptomyces</taxon>
    </lineage>
</organism>
<sequence>MSAVGQLTWFKSSYSSASGDDCVEVALTWHKSSYSGGDGDDCVEIATTPHTIHIRDSKNPTGPTLTLSPTAWAGFLSLPGARQPAAR</sequence>
<name>A0ABV3AU92_9ACTN</name>
<dbReference type="Pfam" id="PF04149">
    <property type="entry name" value="DUF397"/>
    <property type="match status" value="2"/>
</dbReference>
<reference evidence="2 3" key="1">
    <citation type="submission" date="2024-06" db="EMBL/GenBank/DDBJ databases">
        <title>The Natural Products Discovery Center: Release of the First 8490 Sequenced Strains for Exploring Actinobacteria Biosynthetic Diversity.</title>
        <authorList>
            <person name="Kalkreuter E."/>
            <person name="Kautsar S.A."/>
            <person name="Yang D."/>
            <person name="Bader C.D."/>
            <person name="Teijaro C.N."/>
            <person name="Fluegel L."/>
            <person name="Davis C.M."/>
            <person name="Simpson J.R."/>
            <person name="Lauterbach L."/>
            <person name="Steele A.D."/>
            <person name="Gui C."/>
            <person name="Meng S."/>
            <person name="Li G."/>
            <person name="Viehrig K."/>
            <person name="Ye F."/>
            <person name="Su P."/>
            <person name="Kiefer A.F."/>
            <person name="Nichols A."/>
            <person name="Cepeda A.J."/>
            <person name="Yan W."/>
            <person name="Fan B."/>
            <person name="Jiang Y."/>
            <person name="Adhikari A."/>
            <person name="Zheng C.-J."/>
            <person name="Schuster L."/>
            <person name="Cowan T.M."/>
            <person name="Smanski M.J."/>
            <person name="Chevrette M.G."/>
            <person name="De Carvalho L.P.S."/>
            <person name="Shen B."/>
        </authorList>
    </citation>
    <scope>NUCLEOTIDE SEQUENCE [LARGE SCALE GENOMIC DNA]</scope>
    <source>
        <strain evidence="2 3">NPDC046851</strain>
    </source>
</reference>
<evidence type="ECO:0000259" key="1">
    <source>
        <dbReference type="Pfam" id="PF04149"/>
    </source>
</evidence>
<protein>
    <submittedName>
        <fullName evidence="2">DUF397 domain-containing protein</fullName>
    </submittedName>
</protein>
<dbReference type="Proteomes" id="UP001551189">
    <property type="component" value="Unassembled WGS sequence"/>
</dbReference>
<keyword evidence="3" id="KW-1185">Reference proteome</keyword>
<evidence type="ECO:0000313" key="2">
    <source>
        <dbReference type="EMBL" id="MEU6800131.1"/>
    </source>
</evidence>
<dbReference type="RefSeq" id="WP_359690563.1">
    <property type="nucleotide sequence ID" value="NZ_JBEYXT010000009.1"/>
</dbReference>
<dbReference type="EMBL" id="JBEYXT010000009">
    <property type="protein sequence ID" value="MEU6800131.1"/>
    <property type="molecule type" value="Genomic_DNA"/>
</dbReference>
<feature type="domain" description="DUF397" evidence="1">
    <location>
        <begin position="27"/>
        <end position="77"/>
    </location>
</feature>
<gene>
    <name evidence="2" type="ORF">ABZ931_03800</name>
</gene>